<gene>
    <name evidence="2" type="ORF">C0Q70_00540</name>
</gene>
<sequence length="563" mass="63053">MQDGIVELWMTSRGFERKGEAAADDIIKDNTAARVCTRVENLPRLHRHPGQLPPAHGRDHRRCCGKPVRPGQCGGGRSAADPGGETQRAGHRRPVPVAEGHRRPHRLECMGDLARCDKGYFLAMWLQFRGVGYQRGVYLSNGGHSADSHGVAFFYSKGKLEVVFKMADGREWRARASDVLEDRWYHVAATWSQDEGLHLYINGERVHRIKTPTRRQAVSESSRYNGFYVGRANDNTGTERLGRVMVDDLIFVSAFKTEAEVKESGPIYHYYLSMDEMQQDQVTGEGLSARVYGPVNRGSGKIEGALSFTGSRSYADLGDMSGTCIADLQMCEYGLYFSFWVTFGRLDNGPATLLSSPSVRVYQDGTQLVANARKSTEFWETRYQGLQPRAWYFVEVSWHPNDGISLYVNLQRYGYQPNPTYRPQETRPTAHMGGGTQLATLDELDVYYADRDTLLNIDFIERGEGSKGKGARVYLEEDSAPSDFSFSFGFLDHRTTYQHAFHHGQRDRRSSGAREHVRQHGGPPRLVPGKWARPCSSTAKTMSSTLGFKAVAASATLTYVPMA</sequence>
<organism evidence="2 3">
    <name type="scientific">Pomacea canaliculata</name>
    <name type="common">Golden apple snail</name>
    <dbReference type="NCBI Taxonomy" id="400727"/>
    <lineage>
        <taxon>Eukaryota</taxon>
        <taxon>Metazoa</taxon>
        <taxon>Spiralia</taxon>
        <taxon>Lophotrochozoa</taxon>
        <taxon>Mollusca</taxon>
        <taxon>Gastropoda</taxon>
        <taxon>Caenogastropoda</taxon>
        <taxon>Architaenioglossa</taxon>
        <taxon>Ampullarioidea</taxon>
        <taxon>Ampullariidae</taxon>
        <taxon>Pomacea</taxon>
    </lineage>
</organism>
<reference evidence="2 3" key="1">
    <citation type="submission" date="2018-04" db="EMBL/GenBank/DDBJ databases">
        <title>The genome of golden apple snail Pomacea canaliculata provides insight into stress tolerance and invasive adaptation.</title>
        <authorList>
            <person name="Liu C."/>
            <person name="Liu B."/>
            <person name="Ren Y."/>
            <person name="Zhang Y."/>
            <person name="Wang H."/>
            <person name="Li S."/>
            <person name="Jiang F."/>
            <person name="Yin L."/>
            <person name="Zhang G."/>
            <person name="Qian W."/>
            <person name="Fan W."/>
        </authorList>
    </citation>
    <scope>NUCLEOTIDE SEQUENCE [LARGE SCALE GENOMIC DNA]</scope>
    <source>
        <strain evidence="2">SZHN2017</strain>
        <tissue evidence="2">Muscle</tissue>
    </source>
</reference>
<feature type="compositionally biased region" description="Basic and acidic residues" evidence="1">
    <location>
        <begin position="507"/>
        <end position="518"/>
    </location>
</feature>
<name>A0A2T7PX07_POMCA</name>
<feature type="region of interest" description="Disordered" evidence="1">
    <location>
        <begin position="504"/>
        <end position="534"/>
    </location>
</feature>
<dbReference type="Pfam" id="PF13385">
    <property type="entry name" value="Laminin_G_3"/>
    <property type="match status" value="1"/>
</dbReference>
<comment type="caution">
    <text evidence="2">The sequence shown here is derived from an EMBL/GenBank/DDBJ whole genome shotgun (WGS) entry which is preliminary data.</text>
</comment>
<dbReference type="SUPFAM" id="SSF49899">
    <property type="entry name" value="Concanavalin A-like lectins/glucanases"/>
    <property type="match status" value="2"/>
</dbReference>
<dbReference type="InterPro" id="IPR013320">
    <property type="entry name" value="ConA-like_dom_sf"/>
</dbReference>
<keyword evidence="3" id="KW-1185">Reference proteome</keyword>
<protein>
    <submittedName>
        <fullName evidence="2">Uncharacterized protein</fullName>
    </submittedName>
</protein>
<feature type="region of interest" description="Disordered" evidence="1">
    <location>
        <begin position="68"/>
        <end position="100"/>
    </location>
</feature>
<evidence type="ECO:0000256" key="1">
    <source>
        <dbReference type="SAM" id="MobiDB-lite"/>
    </source>
</evidence>
<dbReference type="Proteomes" id="UP000245119">
    <property type="component" value="Linkage Group LG1"/>
</dbReference>
<dbReference type="Gene3D" id="2.60.120.200">
    <property type="match status" value="2"/>
</dbReference>
<dbReference type="AlphaFoldDB" id="A0A2T7PX07"/>
<evidence type="ECO:0000313" key="3">
    <source>
        <dbReference type="Proteomes" id="UP000245119"/>
    </source>
</evidence>
<dbReference type="OrthoDB" id="6275838at2759"/>
<dbReference type="EMBL" id="PZQS01000001">
    <property type="protein sequence ID" value="PVD37938.1"/>
    <property type="molecule type" value="Genomic_DNA"/>
</dbReference>
<evidence type="ECO:0000313" key="2">
    <source>
        <dbReference type="EMBL" id="PVD37938.1"/>
    </source>
</evidence>
<accession>A0A2T7PX07</accession>
<dbReference type="STRING" id="400727.A0A2T7PX07"/>
<proteinExistence type="predicted"/>